<dbReference type="EMBL" id="BAABAL010000009">
    <property type="protein sequence ID" value="GAA4006666.1"/>
    <property type="molecule type" value="Genomic_DNA"/>
</dbReference>
<comment type="caution">
    <text evidence="1">The sequence shown here is derived from an EMBL/GenBank/DDBJ whole genome shotgun (WGS) entry which is preliminary data.</text>
</comment>
<organism evidence="1 2">
    <name type="scientific">Allokutzneria multivorans</name>
    <dbReference type="NCBI Taxonomy" id="1142134"/>
    <lineage>
        <taxon>Bacteria</taxon>
        <taxon>Bacillati</taxon>
        <taxon>Actinomycetota</taxon>
        <taxon>Actinomycetes</taxon>
        <taxon>Pseudonocardiales</taxon>
        <taxon>Pseudonocardiaceae</taxon>
        <taxon>Allokutzneria</taxon>
    </lineage>
</organism>
<sequence>MIIDCDGCPRRGPGCHDCVLAVLIGVPPELVEGPEPQVMAPSAVELPVLRLIPLEPLRTRAAERSADDAERARRQVG</sequence>
<name>A0ABP7S539_9PSEU</name>
<reference evidence="2" key="1">
    <citation type="journal article" date="2019" name="Int. J. Syst. Evol. Microbiol.">
        <title>The Global Catalogue of Microorganisms (GCM) 10K type strain sequencing project: providing services to taxonomists for standard genome sequencing and annotation.</title>
        <authorList>
            <consortium name="The Broad Institute Genomics Platform"/>
            <consortium name="The Broad Institute Genome Sequencing Center for Infectious Disease"/>
            <person name="Wu L."/>
            <person name="Ma J."/>
        </authorList>
    </citation>
    <scope>NUCLEOTIDE SEQUENCE [LARGE SCALE GENOMIC DNA]</scope>
    <source>
        <strain evidence="2">JCM 17342</strain>
    </source>
</reference>
<proteinExistence type="predicted"/>
<evidence type="ECO:0000313" key="1">
    <source>
        <dbReference type="EMBL" id="GAA4006666.1"/>
    </source>
</evidence>
<accession>A0ABP7S539</accession>
<keyword evidence="2" id="KW-1185">Reference proteome</keyword>
<evidence type="ECO:0000313" key="2">
    <source>
        <dbReference type="Proteomes" id="UP001501747"/>
    </source>
</evidence>
<dbReference type="Proteomes" id="UP001501747">
    <property type="component" value="Unassembled WGS sequence"/>
</dbReference>
<protein>
    <submittedName>
        <fullName evidence="1">Uncharacterized protein</fullName>
    </submittedName>
</protein>
<dbReference type="RefSeq" id="WP_344875131.1">
    <property type="nucleotide sequence ID" value="NZ_BAABAL010000009.1"/>
</dbReference>
<gene>
    <name evidence="1" type="ORF">GCM10022247_30500</name>
</gene>